<evidence type="ECO:0000256" key="4">
    <source>
        <dbReference type="ARBA" id="ARBA00022771"/>
    </source>
</evidence>
<evidence type="ECO:0000256" key="1">
    <source>
        <dbReference type="ARBA" id="ARBA00004123"/>
    </source>
</evidence>
<feature type="compositionally biased region" description="Polar residues" evidence="8">
    <location>
        <begin position="1"/>
        <end position="26"/>
    </location>
</feature>
<dbReference type="AlphaFoldDB" id="A0AA88IPI3"/>
<comment type="caution">
    <text evidence="10">The sequence shown here is derived from an EMBL/GenBank/DDBJ whole genome shotgun (WGS) entry which is preliminary data.</text>
</comment>
<feature type="compositionally biased region" description="Low complexity" evidence="8">
    <location>
        <begin position="289"/>
        <end position="303"/>
    </location>
</feature>
<reference evidence="10" key="1">
    <citation type="submission" date="2023-08" db="EMBL/GenBank/DDBJ databases">
        <title>Pelteobagrus vachellii genome.</title>
        <authorList>
            <person name="Liu H."/>
        </authorList>
    </citation>
    <scope>NUCLEOTIDE SEQUENCE</scope>
    <source>
        <strain evidence="10">PRFRI_2022a</strain>
        <tissue evidence="10">Muscle</tissue>
    </source>
</reference>
<evidence type="ECO:0000256" key="7">
    <source>
        <dbReference type="PROSITE-ProRule" id="PRU01140"/>
    </source>
</evidence>
<feature type="region of interest" description="Disordered" evidence="8">
    <location>
        <begin position="1"/>
        <end position="38"/>
    </location>
</feature>
<dbReference type="InterPro" id="IPR007071">
    <property type="entry name" value="AKAP95"/>
</dbReference>
<dbReference type="Proteomes" id="UP001187315">
    <property type="component" value="Unassembled WGS sequence"/>
</dbReference>
<keyword evidence="2" id="KW-0479">Metal-binding</keyword>
<keyword evidence="4 7" id="KW-0863">Zinc-finger</keyword>
<evidence type="ECO:0000313" key="11">
    <source>
        <dbReference type="Proteomes" id="UP001187315"/>
    </source>
</evidence>
<dbReference type="InterPro" id="IPR034736">
    <property type="entry name" value="ZF_C2H2_AKAP95"/>
</dbReference>
<dbReference type="PANTHER" id="PTHR12190">
    <property type="entry name" value="A-KINASE ANCHOR PROTEIN AKAP 8"/>
    <property type="match status" value="1"/>
</dbReference>
<dbReference type="GO" id="GO:0003677">
    <property type="term" value="F:DNA binding"/>
    <property type="evidence" value="ECO:0007669"/>
    <property type="project" value="InterPro"/>
</dbReference>
<evidence type="ECO:0000256" key="2">
    <source>
        <dbReference type="ARBA" id="ARBA00022723"/>
    </source>
</evidence>
<evidence type="ECO:0000256" key="3">
    <source>
        <dbReference type="ARBA" id="ARBA00022737"/>
    </source>
</evidence>
<feature type="region of interest" description="Disordered" evidence="8">
    <location>
        <begin position="171"/>
        <end position="190"/>
    </location>
</feature>
<comment type="subcellular location">
    <subcellularLocation>
        <location evidence="1">Nucleus</location>
    </subcellularLocation>
</comment>
<organism evidence="10 11">
    <name type="scientific">Tachysurus vachellii</name>
    <name type="common">Darkbarbel catfish</name>
    <name type="synonym">Pelteobagrus vachellii</name>
    <dbReference type="NCBI Taxonomy" id="175792"/>
    <lineage>
        <taxon>Eukaryota</taxon>
        <taxon>Metazoa</taxon>
        <taxon>Chordata</taxon>
        <taxon>Craniata</taxon>
        <taxon>Vertebrata</taxon>
        <taxon>Euteleostomi</taxon>
        <taxon>Actinopterygii</taxon>
        <taxon>Neopterygii</taxon>
        <taxon>Teleostei</taxon>
        <taxon>Ostariophysi</taxon>
        <taxon>Siluriformes</taxon>
        <taxon>Bagridae</taxon>
        <taxon>Tachysurus</taxon>
    </lineage>
</organism>
<dbReference type="PANTHER" id="PTHR12190:SF4">
    <property type="entry name" value="A-KINASE ANCHOR PROTEIN 8-LIKE"/>
    <property type="match status" value="1"/>
</dbReference>
<feature type="compositionally biased region" description="Acidic residues" evidence="8">
    <location>
        <begin position="600"/>
        <end position="622"/>
    </location>
</feature>
<dbReference type="EMBL" id="JAVHJS010000024">
    <property type="protein sequence ID" value="KAK2818325.1"/>
    <property type="molecule type" value="Genomic_DNA"/>
</dbReference>
<evidence type="ECO:0000256" key="6">
    <source>
        <dbReference type="ARBA" id="ARBA00023242"/>
    </source>
</evidence>
<evidence type="ECO:0000256" key="5">
    <source>
        <dbReference type="ARBA" id="ARBA00022833"/>
    </source>
</evidence>
<evidence type="ECO:0000259" key="9">
    <source>
        <dbReference type="PROSITE" id="PS51799"/>
    </source>
</evidence>
<evidence type="ECO:0000313" key="10">
    <source>
        <dbReference type="EMBL" id="KAK2818325.1"/>
    </source>
</evidence>
<keyword evidence="11" id="KW-1185">Reference proteome</keyword>
<dbReference type="PROSITE" id="PS51799">
    <property type="entry name" value="ZF_C2H2_AKAP95"/>
    <property type="match status" value="2"/>
</dbReference>
<gene>
    <name evidence="10" type="ORF">Q7C36_022258</name>
</gene>
<sequence length="622" mass="70476">MSSFGSDSGKQDLSNTPESPQASVKTSSDDFFPTVNTLTNDSRNKRCTRYKQFDPPFVAFPNPQDPCGADDFVNDEMSEYEGIDFIAVDKLRNDSGFRQMRWRSKHRGRWAYRGGRNGHHYNQPESGDYPPHHKWHVRAGRRHNLSRPRNRPDILSESGESGPVGEVQRTFSTTEKDLGAQPCSVSRRKERAKLRKRRMRALKAAAKAQAAPDLYTTVTQVKPKQEGKRKQKRPTSAADEPECKMIKTEPSGDSTNNMEAVERSETDGSASNPGAEEQPRAGDTEETSEGSTPASASTSAEAEQSCMEKWLEETTERATYSTKQQGRRTRKYDDKQVKQGYAGRTRPEMITAQRIAFVCSVCKFRSFYRRNMTVHLKSKFHKDHFKFLSDHLPEATMDFLQAHFSNKHKKVEGFINQIQDHRATICQLYEDKDLTQDISMEHFMRKAEAAHCLACDVYIPMQHLLIQQHLKSPEHKRNCKVMMVQSIQSGLSITQNILSQRHICKKLNLYLKHSVVTDGSEVKPDEVWSSGQGAVPETCTTNQKVASLCVQENQAAEAAGDEQQSEPLCEETFPAVEKINNEDVQEEPEHSNLTKSLFDLLDEDDDVEGVELGEEEMGEDDI</sequence>
<feature type="region of interest" description="Disordered" evidence="8">
    <location>
        <begin position="205"/>
        <end position="339"/>
    </location>
</feature>
<evidence type="ECO:0000256" key="8">
    <source>
        <dbReference type="SAM" id="MobiDB-lite"/>
    </source>
</evidence>
<dbReference type="Pfam" id="PF04988">
    <property type="entry name" value="AKAP95"/>
    <property type="match status" value="1"/>
</dbReference>
<accession>A0AA88IPI3</accession>
<dbReference type="GO" id="GO:0005634">
    <property type="term" value="C:nucleus"/>
    <property type="evidence" value="ECO:0007669"/>
    <property type="project" value="UniProtKB-SubCell"/>
</dbReference>
<feature type="domain" description="C2H2 AKAP95-type" evidence="9">
    <location>
        <begin position="452"/>
        <end position="475"/>
    </location>
</feature>
<dbReference type="GO" id="GO:0008270">
    <property type="term" value="F:zinc ion binding"/>
    <property type="evidence" value="ECO:0007669"/>
    <property type="project" value="UniProtKB-KW"/>
</dbReference>
<comment type="similarity">
    <text evidence="7">Belongs to the AKAP95 family.</text>
</comment>
<feature type="region of interest" description="Disordered" evidence="8">
    <location>
        <begin position="581"/>
        <end position="622"/>
    </location>
</feature>
<name>A0AA88IPI3_TACVA</name>
<proteinExistence type="inferred from homology"/>
<keyword evidence="5" id="KW-0862">Zinc</keyword>
<protein>
    <recommendedName>
        <fullName evidence="9">C2H2 AKAP95-type domain-containing protein</fullName>
    </recommendedName>
</protein>
<keyword evidence="3" id="KW-0677">Repeat</keyword>
<keyword evidence="6" id="KW-0539">Nucleus</keyword>
<feature type="domain" description="C2H2 AKAP95-type" evidence="9">
    <location>
        <begin position="359"/>
        <end position="381"/>
    </location>
</feature>
<feature type="region of interest" description="Disordered" evidence="8">
    <location>
        <begin position="141"/>
        <end position="166"/>
    </location>
</feature>